<dbReference type="InterPro" id="IPR000326">
    <property type="entry name" value="PAP2/HPO"/>
</dbReference>
<dbReference type="GO" id="GO:0005886">
    <property type="term" value="C:plasma membrane"/>
    <property type="evidence" value="ECO:0007669"/>
    <property type="project" value="TreeGrafter"/>
</dbReference>
<evidence type="ECO:0000256" key="1">
    <source>
        <dbReference type="ARBA" id="ARBA00004141"/>
    </source>
</evidence>
<sequence length="330" mass="36708">MQKLNSSGTHCNTLPRDAELQLRLADSGGSGEERENGAGKHFPTQPEDQGLFCTKKKMLVGLDVICLFVASIPFFACELKAVTPYERGFFCGDDTITYPYLEREAIPDTLLIAGGIAITGLTIALGECYRVRFRGVLSRAFVRNRYVSCLYKELGSFLFGCCVGQSLTNMAKLSVGRLRPNFLSVCNITYASIKCTPGSYVSQVICNQPNPKMVEEARKSFFSGHASFAMYTMLYLAFYLQARLSWRGARLLRPLVQFLLVMLAFYTGLSRISDYRHHPTDVLTGFIQGGLTAYWVAFHISSMFKPCSRPDLSPTKMSLDSPLSSQQTVC</sequence>
<dbReference type="EMBL" id="JAHHUM010001446">
    <property type="protein sequence ID" value="KAK5612253.1"/>
    <property type="molecule type" value="Genomic_DNA"/>
</dbReference>
<evidence type="ECO:0000256" key="4">
    <source>
        <dbReference type="ARBA" id="ARBA00022989"/>
    </source>
</evidence>
<evidence type="ECO:0000313" key="8">
    <source>
        <dbReference type="EMBL" id="KAK5612253.1"/>
    </source>
</evidence>
<feature type="transmembrane region" description="Helical" evidence="6">
    <location>
        <begin position="110"/>
        <end position="129"/>
    </location>
</feature>
<dbReference type="AlphaFoldDB" id="A0AAV9RTB9"/>
<keyword evidence="4 6" id="KW-1133">Transmembrane helix</keyword>
<dbReference type="Gene3D" id="1.20.144.10">
    <property type="entry name" value="Phosphatidic acid phosphatase type 2/haloperoxidase"/>
    <property type="match status" value="1"/>
</dbReference>
<name>A0AAV9RTB9_9TELE</name>
<comment type="similarity">
    <text evidence="2">Belongs to the PA-phosphatase related phosphoesterase family.</text>
</comment>
<comment type="subcellular location">
    <subcellularLocation>
        <location evidence="1">Membrane</location>
        <topology evidence="1">Multi-pass membrane protein</topology>
    </subcellularLocation>
</comment>
<keyword evidence="5 6" id="KW-0472">Membrane</keyword>
<reference evidence="8 9" key="1">
    <citation type="submission" date="2021-06" db="EMBL/GenBank/DDBJ databases">
        <authorList>
            <person name="Palmer J.M."/>
        </authorList>
    </citation>
    <scope>NUCLEOTIDE SEQUENCE [LARGE SCALE GENOMIC DNA]</scope>
    <source>
        <strain evidence="8 9">MEX-2019</strain>
        <tissue evidence="8">Muscle</tissue>
    </source>
</reference>
<gene>
    <name evidence="8" type="ORF">CRENBAI_018770</name>
</gene>
<dbReference type="PANTHER" id="PTHR10165:SF94">
    <property type="entry name" value="PHOSPHATIDIC ACID PHOSPHATASE TYPE 2D"/>
    <property type="match status" value="1"/>
</dbReference>
<dbReference type="CDD" id="cd03384">
    <property type="entry name" value="PAP2_wunen"/>
    <property type="match status" value="1"/>
</dbReference>
<evidence type="ECO:0000256" key="2">
    <source>
        <dbReference type="ARBA" id="ARBA00008816"/>
    </source>
</evidence>
<proteinExistence type="inferred from homology"/>
<evidence type="ECO:0000313" key="9">
    <source>
        <dbReference type="Proteomes" id="UP001311232"/>
    </source>
</evidence>
<dbReference type="GO" id="GO:0007165">
    <property type="term" value="P:signal transduction"/>
    <property type="evidence" value="ECO:0007669"/>
    <property type="project" value="TreeGrafter"/>
</dbReference>
<dbReference type="GO" id="GO:0046839">
    <property type="term" value="P:phospholipid dephosphorylation"/>
    <property type="evidence" value="ECO:0007669"/>
    <property type="project" value="TreeGrafter"/>
</dbReference>
<dbReference type="PANTHER" id="PTHR10165">
    <property type="entry name" value="LIPID PHOSPHATE PHOSPHATASE"/>
    <property type="match status" value="1"/>
</dbReference>
<feature type="domain" description="Phosphatidic acid phosphatase type 2/haloperoxidase" evidence="7">
    <location>
        <begin position="154"/>
        <end position="297"/>
    </location>
</feature>
<comment type="caution">
    <text evidence="8">The sequence shown here is derived from an EMBL/GenBank/DDBJ whole genome shotgun (WGS) entry which is preliminary data.</text>
</comment>
<evidence type="ECO:0000256" key="5">
    <source>
        <dbReference type="ARBA" id="ARBA00023136"/>
    </source>
</evidence>
<dbReference type="FunFam" id="1.20.144.10:FF:000030">
    <property type="entry name" value="Phosphatidic acid phosphatase type 2D"/>
    <property type="match status" value="1"/>
</dbReference>
<dbReference type="InterPro" id="IPR043216">
    <property type="entry name" value="PAP-like"/>
</dbReference>
<dbReference type="InterPro" id="IPR036938">
    <property type="entry name" value="PAP2/HPO_sf"/>
</dbReference>
<keyword evidence="3 6" id="KW-0812">Transmembrane</keyword>
<accession>A0AAV9RTB9</accession>
<organism evidence="8 9">
    <name type="scientific">Crenichthys baileyi</name>
    <name type="common">White River springfish</name>
    <dbReference type="NCBI Taxonomy" id="28760"/>
    <lineage>
        <taxon>Eukaryota</taxon>
        <taxon>Metazoa</taxon>
        <taxon>Chordata</taxon>
        <taxon>Craniata</taxon>
        <taxon>Vertebrata</taxon>
        <taxon>Euteleostomi</taxon>
        <taxon>Actinopterygii</taxon>
        <taxon>Neopterygii</taxon>
        <taxon>Teleostei</taxon>
        <taxon>Neoteleostei</taxon>
        <taxon>Acanthomorphata</taxon>
        <taxon>Ovalentaria</taxon>
        <taxon>Atherinomorphae</taxon>
        <taxon>Cyprinodontiformes</taxon>
        <taxon>Goodeidae</taxon>
        <taxon>Crenichthys</taxon>
    </lineage>
</organism>
<feature type="transmembrane region" description="Helical" evidence="6">
    <location>
        <begin position="58"/>
        <end position="76"/>
    </location>
</feature>
<evidence type="ECO:0000256" key="6">
    <source>
        <dbReference type="SAM" id="Phobius"/>
    </source>
</evidence>
<evidence type="ECO:0000256" key="3">
    <source>
        <dbReference type="ARBA" id="ARBA00022692"/>
    </source>
</evidence>
<dbReference type="GO" id="GO:0006644">
    <property type="term" value="P:phospholipid metabolic process"/>
    <property type="evidence" value="ECO:0007669"/>
    <property type="project" value="InterPro"/>
</dbReference>
<dbReference type="GO" id="GO:0008195">
    <property type="term" value="F:phosphatidate phosphatase activity"/>
    <property type="evidence" value="ECO:0007669"/>
    <property type="project" value="TreeGrafter"/>
</dbReference>
<dbReference type="Pfam" id="PF01569">
    <property type="entry name" value="PAP2"/>
    <property type="match status" value="1"/>
</dbReference>
<dbReference type="Proteomes" id="UP001311232">
    <property type="component" value="Unassembled WGS sequence"/>
</dbReference>
<keyword evidence="9" id="KW-1185">Reference proteome</keyword>
<feature type="transmembrane region" description="Helical" evidence="6">
    <location>
        <begin position="221"/>
        <end position="239"/>
    </location>
</feature>
<feature type="transmembrane region" description="Helical" evidence="6">
    <location>
        <begin position="251"/>
        <end position="269"/>
    </location>
</feature>
<dbReference type="SMART" id="SM00014">
    <property type="entry name" value="acidPPc"/>
    <property type="match status" value="1"/>
</dbReference>
<protein>
    <recommendedName>
        <fullName evidence="7">Phosphatidic acid phosphatase type 2/haloperoxidase domain-containing protein</fullName>
    </recommendedName>
</protein>
<dbReference type="SUPFAM" id="SSF48317">
    <property type="entry name" value="Acid phosphatase/Vanadium-dependent haloperoxidase"/>
    <property type="match status" value="1"/>
</dbReference>
<evidence type="ECO:0000259" key="7">
    <source>
        <dbReference type="SMART" id="SM00014"/>
    </source>
</evidence>